<sequence>MINKILTAHVNNGKITKLNKAVEASRRDAEGREQTPFNLHCHNPIPRGRARQLTTVEAARGVLTSPAFWLINPSIVYHHFPHRLGLTACSTRVMECRACTRDDTAQTIQSQSPLMSQHLAEMKCDGPTSY</sequence>
<dbReference type="Proteomes" id="UP001152798">
    <property type="component" value="Chromosome 1"/>
</dbReference>
<evidence type="ECO:0000313" key="2">
    <source>
        <dbReference type="Proteomes" id="UP001152798"/>
    </source>
</evidence>
<organism evidence="1 2">
    <name type="scientific">Nezara viridula</name>
    <name type="common">Southern green stink bug</name>
    <name type="synonym">Cimex viridulus</name>
    <dbReference type="NCBI Taxonomy" id="85310"/>
    <lineage>
        <taxon>Eukaryota</taxon>
        <taxon>Metazoa</taxon>
        <taxon>Ecdysozoa</taxon>
        <taxon>Arthropoda</taxon>
        <taxon>Hexapoda</taxon>
        <taxon>Insecta</taxon>
        <taxon>Pterygota</taxon>
        <taxon>Neoptera</taxon>
        <taxon>Paraneoptera</taxon>
        <taxon>Hemiptera</taxon>
        <taxon>Heteroptera</taxon>
        <taxon>Panheteroptera</taxon>
        <taxon>Pentatomomorpha</taxon>
        <taxon>Pentatomoidea</taxon>
        <taxon>Pentatomidae</taxon>
        <taxon>Pentatominae</taxon>
        <taxon>Nezara</taxon>
    </lineage>
</organism>
<protein>
    <submittedName>
        <fullName evidence="1">Uncharacterized protein</fullName>
    </submittedName>
</protein>
<evidence type="ECO:0000313" key="1">
    <source>
        <dbReference type="EMBL" id="CAH1388996.1"/>
    </source>
</evidence>
<proteinExistence type="predicted"/>
<reference evidence="1" key="1">
    <citation type="submission" date="2022-01" db="EMBL/GenBank/DDBJ databases">
        <authorList>
            <person name="King R."/>
        </authorList>
    </citation>
    <scope>NUCLEOTIDE SEQUENCE</scope>
</reference>
<dbReference type="EMBL" id="OV725077">
    <property type="protein sequence ID" value="CAH1388996.1"/>
    <property type="molecule type" value="Genomic_DNA"/>
</dbReference>
<name>A0A9P0GZA4_NEZVI</name>
<dbReference type="AlphaFoldDB" id="A0A9P0GZA4"/>
<accession>A0A9P0GZA4</accession>
<keyword evidence="2" id="KW-1185">Reference proteome</keyword>
<gene>
    <name evidence="1" type="ORF">NEZAVI_LOCUS481</name>
</gene>